<feature type="domain" description="DUF6594" evidence="2">
    <location>
        <begin position="49"/>
        <end position="297"/>
    </location>
</feature>
<dbReference type="RefSeq" id="XP_007688070.1">
    <property type="nucleotide sequence ID" value="XM_007689880.1"/>
</dbReference>
<accession>W6ZP53</accession>
<proteinExistence type="predicted"/>
<feature type="transmembrane region" description="Helical" evidence="1">
    <location>
        <begin position="260"/>
        <end position="277"/>
    </location>
</feature>
<organism evidence="3 4">
    <name type="scientific">Bipolaris oryzae ATCC 44560</name>
    <dbReference type="NCBI Taxonomy" id="930090"/>
    <lineage>
        <taxon>Eukaryota</taxon>
        <taxon>Fungi</taxon>
        <taxon>Dikarya</taxon>
        <taxon>Ascomycota</taxon>
        <taxon>Pezizomycotina</taxon>
        <taxon>Dothideomycetes</taxon>
        <taxon>Pleosporomycetidae</taxon>
        <taxon>Pleosporales</taxon>
        <taxon>Pleosporineae</taxon>
        <taxon>Pleosporaceae</taxon>
        <taxon>Bipolaris</taxon>
    </lineage>
</organism>
<keyword evidence="4" id="KW-1185">Reference proteome</keyword>
<keyword evidence="1" id="KW-0472">Membrane</keyword>
<evidence type="ECO:0000313" key="3">
    <source>
        <dbReference type="EMBL" id="EUC45386.1"/>
    </source>
</evidence>
<dbReference type="PANTHER" id="PTHR34502:SF5">
    <property type="entry name" value="DUF6594 DOMAIN-CONTAINING PROTEIN"/>
    <property type="match status" value="1"/>
</dbReference>
<keyword evidence="1" id="KW-0812">Transmembrane</keyword>
<dbReference type="InterPro" id="IPR046529">
    <property type="entry name" value="DUF6594"/>
</dbReference>
<feature type="transmembrane region" description="Helical" evidence="1">
    <location>
        <begin position="283"/>
        <end position="301"/>
    </location>
</feature>
<dbReference type="HOGENOM" id="CLU_051118_3_2_1"/>
<dbReference type="eggNOG" id="ENOG502SNT3">
    <property type="taxonomic scope" value="Eukaryota"/>
</dbReference>
<gene>
    <name evidence="3" type="ORF">COCMIDRAFT_5390</name>
</gene>
<dbReference type="PANTHER" id="PTHR34502">
    <property type="entry name" value="DUF6594 DOMAIN-CONTAINING PROTEIN-RELATED"/>
    <property type="match status" value="1"/>
</dbReference>
<keyword evidence="1" id="KW-1133">Transmembrane helix</keyword>
<name>W6ZP53_COCMI</name>
<evidence type="ECO:0000313" key="4">
    <source>
        <dbReference type="Proteomes" id="UP000054032"/>
    </source>
</evidence>
<dbReference type="GeneID" id="19124602"/>
<reference evidence="3 4" key="1">
    <citation type="journal article" date="2013" name="PLoS Genet.">
        <title>Comparative genome structure, secondary metabolite, and effector coding capacity across Cochliobolus pathogens.</title>
        <authorList>
            <person name="Condon B.J."/>
            <person name="Leng Y."/>
            <person name="Wu D."/>
            <person name="Bushley K.E."/>
            <person name="Ohm R.A."/>
            <person name="Otillar R."/>
            <person name="Martin J."/>
            <person name="Schackwitz W."/>
            <person name="Grimwood J."/>
            <person name="MohdZainudin N."/>
            <person name="Xue C."/>
            <person name="Wang R."/>
            <person name="Manning V.A."/>
            <person name="Dhillon B."/>
            <person name="Tu Z.J."/>
            <person name="Steffenson B.J."/>
            <person name="Salamov A."/>
            <person name="Sun H."/>
            <person name="Lowry S."/>
            <person name="LaButti K."/>
            <person name="Han J."/>
            <person name="Copeland A."/>
            <person name="Lindquist E."/>
            <person name="Barry K."/>
            <person name="Schmutz J."/>
            <person name="Baker S.E."/>
            <person name="Ciuffetti L.M."/>
            <person name="Grigoriev I.V."/>
            <person name="Zhong S."/>
            <person name="Turgeon B.G."/>
        </authorList>
    </citation>
    <scope>NUCLEOTIDE SEQUENCE [LARGE SCALE GENOMIC DNA]</scope>
    <source>
        <strain evidence="3 4">ATCC 44560</strain>
    </source>
</reference>
<evidence type="ECO:0000259" key="2">
    <source>
        <dbReference type="Pfam" id="PF20237"/>
    </source>
</evidence>
<dbReference type="EMBL" id="KI963985">
    <property type="protein sequence ID" value="EUC45386.1"/>
    <property type="molecule type" value="Genomic_DNA"/>
</dbReference>
<dbReference type="Pfam" id="PF20237">
    <property type="entry name" value="DUF6594"/>
    <property type="match status" value="1"/>
</dbReference>
<protein>
    <recommendedName>
        <fullName evidence="2">DUF6594 domain-containing protein</fullName>
    </recommendedName>
</protein>
<dbReference type="OrthoDB" id="5341582at2759"/>
<evidence type="ECO:0000256" key="1">
    <source>
        <dbReference type="SAM" id="Phobius"/>
    </source>
</evidence>
<feature type="transmembrane region" description="Helical" evidence="1">
    <location>
        <begin position="233"/>
        <end position="253"/>
    </location>
</feature>
<sequence length="303" mass="33941">MAQVSFAPAIASPKRHYSLFNRIKALLTSKSKTSSQQTERQIEDYRLGYPQLSALIAADSCFHICRRFSTLRARLLLLKQDKISFLEQQLETTDHDEQAPLFLSCSRLDQNSKRLALLSEIDARLADYDAFVKRGKDILAFDKAPNRSIQSLRNFIANTACLGRNEREYLAQERDLMTLGPEKESGVEALEYCIEDCIVSVIDRFKKGPKRCISRDPNIFIFNVSHSATITRFLVACIVVAVLLAPVLLCSLLEGEKSRMMVVVFATVLVVAMLSMLGKTNTVSLFIAGTAYATVLVVFVSEQ</sequence>
<dbReference type="Proteomes" id="UP000054032">
    <property type="component" value="Unassembled WGS sequence"/>
</dbReference>
<dbReference type="AlphaFoldDB" id="W6ZP53"/>
<dbReference type="KEGG" id="bor:COCMIDRAFT_5390"/>